<name>A0A9D4AV76_9SAUR</name>
<proteinExistence type="predicted"/>
<gene>
    <name evidence="1" type="ORF">KIL84_011284</name>
</gene>
<dbReference type="Proteomes" id="UP000827986">
    <property type="component" value="Unassembled WGS sequence"/>
</dbReference>
<comment type="caution">
    <text evidence="1">The sequence shown here is derived from an EMBL/GenBank/DDBJ whole genome shotgun (WGS) entry which is preliminary data.</text>
</comment>
<accession>A0A9D4AV76</accession>
<dbReference type="EMBL" id="JAHDVG010000474">
    <property type="protein sequence ID" value="KAH1177582.1"/>
    <property type="molecule type" value="Genomic_DNA"/>
</dbReference>
<keyword evidence="2" id="KW-1185">Reference proteome</keyword>
<organism evidence="1 2">
    <name type="scientific">Mauremys mutica</name>
    <name type="common">yellowpond turtle</name>
    <dbReference type="NCBI Taxonomy" id="74926"/>
    <lineage>
        <taxon>Eukaryota</taxon>
        <taxon>Metazoa</taxon>
        <taxon>Chordata</taxon>
        <taxon>Craniata</taxon>
        <taxon>Vertebrata</taxon>
        <taxon>Euteleostomi</taxon>
        <taxon>Archelosauria</taxon>
        <taxon>Testudinata</taxon>
        <taxon>Testudines</taxon>
        <taxon>Cryptodira</taxon>
        <taxon>Durocryptodira</taxon>
        <taxon>Testudinoidea</taxon>
        <taxon>Geoemydidae</taxon>
        <taxon>Geoemydinae</taxon>
        <taxon>Mauremys</taxon>
    </lineage>
</organism>
<evidence type="ECO:0000313" key="2">
    <source>
        <dbReference type="Proteomes" id="UP000827986"/>
    </source>
</evidence>
<reference evidence="1" key="1">
    <citation type="submission" date="2021-09" db="EMBL/GenBank/DDBJ databases">
        <title>The genome of Mauremys mutica provides insights into the evolution of semi-aquatic lifestyle.</title>
        <authorList>
            <person name="Gong S."/>
            <person name="Gao Y."/>
        </authorList>
    </citation>
    <scope>NUCLEOTIDE SEQUENCE</scope>
    <source>
        <strain evidence="1">MM-2020</strain>
        <tissue evidence="1">Muscle</tissue>
    </source>
</reference>
<dbReference type="AlphaFoldDB" id="A0A9D4AV76"/>
<protein>
    <submittedName>
        <fullName evidence="1">Uncharacterized protein</fullName>
    </submittedName>
</protein>
<sequence length="116" mass="11879">MGGLLLQLGRRLRVGPSGLFAGGGAWPCCVQGQAWPLPPAWAWSSPWGVSANPALPAGAWNAWSVWPGAWGALPRAAPGPVSAGIARCARCWAWGPFTHRAGAVYATVSPPEAGPG</sequence>
<evidence type="ECO:0000313" key="1">
    <source>
        <dbReference type="EMBL" id="KAH1177582.1"/>
    </source>
</evidence>